<dbReference type="Proteomes" id="UP000225889">
    <property type="component" value="Unassembled WGS sequence"/>
</dbReference>
<accession>A0A2G3DY61</accession>
<organism evidence="1 2">
    <name type="scientific">Pseudobutyrivibrio ruminis</name>
    <dbReference type="NCBI Taxonomy" id="46206"/>
    <lineage>
        <taxon>Bacteria</taxon>
        <taxon>Bacillati</taxon>
        <taxon>Bacillota</taxon>
        <taxon>Clostridia</taxon>
        <taxon>Lachnospirales</taxon>
        <taxon>Lachnospiraceae</taxon>
        <taxon>Pseudobutyrivibrio</taxon>
    </lineage>
</organism>
<reference evidence="1 2" key="2">
    <citation type="submission" date="2017-10" db="EMBL/GenBank/DDBJ databases">
        <authorList>
            <person name="Banno H."/>
            <person name="Chua N.-H."/>
        </authorList>
    </citation>
    <scope>NUCLEOTIDE SEQUENCE [LARGE SCALE GENOMIC DNA]</scope>
    <source>
        <strain evidence="1 2">JK626</strain>
    </source>
</reference>
<proteinExistence type="predicted"/>
<dbReference type="EMBL" id="PDYF01000007">
    <property type="protein sequence ID" value="PHU35987.1"/>
    <property type="molecule type" value="Genomic_DNA"/>
</dbReference>
<sequence>MNSGSNDFYKRLNELVAGNETANGQMQEWIIRYSTKNSTSTPGGSDIANQIADAVSKQGTTQTSDGHANGTWAGCGKSIWDDDHSGFYCGTHSGDGYEEVLKPIGVQSFSLSASPKGSGHNGAQTSFEIEVVDSQNNVITPKQSSNGSIYMFSKKYVWSSGVKVRITTHYKDGLNENVGRGACDSVHHGSTTINWGYAPLSECDINGHEFFYTYSFYDAAGNKLSDDSNAVPVKCVADGYCLHCEKTNPGKIDTNPVITDNGTTIKYEFTFAHQDVPAKSRQIRKGSATALSYVYSPSKNSQFLDQTPGMKNFGKTQTKKAQYTGDGNKVQFETYAAGTVSLKSGAIQQGAKKITVSATGENVNFKLMSPKFGTLDEVGLYSSSHGNNTWTFNCNEYSDAQLENAYVIVVMSSRDMNRGGHDIGDWVVCTSTIQFNSITVTY</sequence>
<evidence type="ECO:0000313" key="2">
    <source>
        <dbReference type="Proteomes" id="UP000225889"/>
    </source>
</evidence>
<dbReference type="AlphaFoldDB" id="A0A2G3DY61"/>
<gene>
    <name evidence="1" type="ORF">CSX01_01780</name>
</gene>
<reference evidence="1 2" key="1">
    <citation type="submission" date="2017-10" db="EMBL/GenBank/DDBJ databases">
        <title>Resolving the taxonomy of Roseburia spp., Eubacterium rectale and Agathobacter spp. through phylogenomic analysis.</title>
        <authorList>
            <person name="Sheridan P.O."/>
            <person name="Walker A.W."/>
            <person name="Duncan S.H."/>
            <person name="Scott K.P."/>
            <person name="Toole P.W.O."/>
            <person name="Luis P."/>
            <person name="Flint H.J."/>
        </authorList>
    </citation>
    <scope>NUCLEOTIDE SEQUENCE [LARGE SCALE GENOMIC DNA]</scope>
    <source>
        <strain evidence="1 2">JK626</strain>
    </source>
</reference>
<comment type="caution">
    <text evidence="1">The sequence shown here is derived from an EMBL/GenBank/DDBJ whole genome shotgun (WGS) entry which is preliminary data.</text>
</comment>
<protein>
    <submittedName>
        <fullName evidence="1">Uncharacterized protein</fullName>
    </submittedName>
</protein>
<evidence type="ECO:0000313" key="1">
    <source>
        <dbReference type="EMBL" id="PHU35987.1"/>
    </source>
</evidence>
<name>A0A2G3DY61_9FIRM</name>